<dbReference type="Pfam" id="PF20512">
    <property type="entry name" value="PMI_typeI_hel"/>
    <property type="match status" value="1"/>
</dbReference>
<feature type="active site" evidence="10">
    <location>
        <position position="347"/>
    </location>
</feature>
<dbReference type="GO" id="GO:0005829">
    <property type="term" value="C:cytosol"/>
    <property type="evidence" value="ECO:0007669"/>
    <property type="project" value="TreeGrafter"/>
</dbReference>
<feature type="domain" description="Phosphomannose isomerase type I helical insertion" evidence="14">
    <location>
        <begin position="243"/>
        <end position="309"/>
    </location>
</feature>
<reference evidence="15" key="1">
    <citation type="submission" date="2021-02" db="EMBL/GenBank/DDBJ databases">
        <authorList>
            <person name="Nowell W R."/>
        </authorList>
    </citation>
    <scope>NUCLEOTIDE SEQUENCE</scope>
    <source>
        <strain evidence="15">Ploen Becks lab</strain>
    </source>
</reference>
<keyword evidence="5 11" id="KW-0479">Metal-binding</keyword>
<dbReference type="AlphaFoldDB" id="A0A813Y3Y9"/>
<accession>A0A813Y3Y9</accession>
<dbReference type="GO" id="GO:0004476">
    <property type="term" value="F:mannose-6-phosphate isomerase activity"/>
    <property type="evidence" value="ECO:0007669"/>
    <property type="project" value="UniProtKB-EC"/>
</dbReference>
<dbReference type="UniPathway" id="UPA00126">
    <property type="reaction ID" value="UER00423"/>
</dbReference>
<evidence type="ECO:0000313" key="15">
    <source>
        <dbReference type="EMBL" id="CAF0875212.1"/>
    </source>
</evidence>
<organism evidence="15 16">
    <name type="scientific">Brachionus calyciflorus</name>
    <dbReference type="NCBI Taxonomy" id="104777"/>
    <lineage>
        <taxon>Eukaryota</taxon>
        <taxon>Metazoa</taxon>
        <taxon>Spiralia</taxon>
        <taxon>Gnathifera</taxon>
        <taxon>Rotifera</taxon>
        <taxon>Eurotatoria</taxon>
        <taxon>Monogononta</taxon>
        <taxon>Pseudotrocha</taxon>
        <taxon>Ploima</taxon>
        <taxon>Brachionidae</taxon>
        <taxon>Brachionus</taxon>
    </lineage>
</organism>
<comment type="caution">
    <text evidence="15">The sequence shown here is derived from an EMBL/GenBank/DDBJ whole genome shotgun (WGS) entry which is preliminary data.</text>
</comment>
<dbReference type="InterPro" id="IPR018050">
    <property type="entry name" value="Pmannose_isomerase-type1_CS"/>
</dbReference>
<evidence type="ECO:0000256" key="10">
    <source>
        <dbReference type="PIRSR" id="PIRSR001480-1"/>
    </source>
</evidence>
<dbReference type="GO" id="GO:0005975">
    <property type="term" value="P:carbohydrate metabolic process"/>
    <property type="evidence" value="ECO:0007669"/>
    <property type="project" value="InterPro"/>
</dbReference>
<dbReference type="InterPro" id="IPR046457">
    <property type="entry name" value="PMI_typeI_cat"/>
</dbReference>
<keyword evidence="7" id="KW-0413">Isomerase</keyword>
<dbReference type="Gene3D" id="2.60.120.10">
    <property type="entry name" value="Jelly Rolls"/>
    <property type="match status" value="2"/>
</dbReference>
<feature type="domain" description="Phosphomannose isomerase type I catalytic" evidence="13">
    <location>
        <begin position="65"/>
        <end position="218"/>
    </location>
</feature>
<evidence type="ECO:0000313" key="16">
    <source>
        <dbReference type="Proteomes" id="UP000663879"/>
    </source>
</evidence>
<dbReference type="GO" id="GO:0009298">
    <property type="term" value="P:GDP-mannose biosynthetic process"/>
    <property type="evidence" value="ECO:0007669"/>
    <property type="project" value="UniProtKB-UniPathway"/>
</dbReference>
<dbReference type="GO" id="GO:0008270">
    <property type="term" value="F:zinc ion binding"/>
    <property type="evidence" value="ECO:0007669"/>
    <property type="project" value="InterPro"/>
</dbReference>
<dbReference type="CDD" id="cd07011">
    <property type="entry name" value="cupin_PMI_type_I_N"/>
    <property type="match status" value="1"/>
</dbReference>
<dbReference type="Pfam" id="PF20511">
    <property type="entry name" value="PMI_typeI_cat"/>
    <property type="match status" value="1"/>
</dbReference>
<dbReference type="InterPro" id="IPR001250">
    <property type="entry name" value="Man6P_Isoase-1"/>
</dbReference>
<evidence type="ECO:0000256" key="12">
    <source>
        <dbReference type="RuleBase" id="RU004248"/>
    </source>
</evidence>
<evidence type="ECO:0000256" key="1">
    <source>
        <dbReference type="ARBA" id="ARBA00000757"/>
    </source>
</evidence>
<keyword evidence="6 11" id="KW-0862">Zinc</keyword>
<protein>
    <recommendedName>
        <fullName evidence="4">mannose-6-phosphate isomerase</fullName>
        <ecNumber evidence="4">5.3.1.8</ecNumber>
    </recommendedName>
    <alternativeName>
        <fullName evidence="8">Phosphohexomutase</fullName>
    </alternativeName>
    <alternativeName>
        <fullName evidence="9">Phosphomannose isomerase</fullName>
    </alternativeName>
</protein>
<dbReference type="InterPro" id="IPR016305">
    <property type="entry name" value="Mannose-6-P_Isomerase"/>
</dbReference>
<dbReference type="SUPFAM" id="SSF51182">
    <property type="entry name" value="RmlC-like cupins"/>
    <property type="match status" value="1"/>
</dbReference>
<dbReference type="PIRSF" id="PIRSF001480">
    <property type="entry name" value="Mannose-6-phosphate_isomerase"/>
    <property type="match status" value="1"/>
</dbReference>
<evidence type="ECO:0000256" key="6">
    <source>
        <dbReference type="ARBA" id="ARBA00022833"/>
    </source>
</evidence>
<dbReference type="InterPro" id="IPR046458">
    <property type="entry name" value="PMI_typeI_hel"/>
</dbReference>
<dbReference type="PROSITE" id="PS00966">
    <property type="entry name" value="PMI_I_2"/>
    <property type="match status" value="1"/>
</dbReference>
<feature type="binding site" evidence="11">
    <location>
        <position position="201"/>
    </location>
    <ligand>
        <name>Zn(2+)</name>
        <dbReference type="ChEBI" id="CHEBI:29105"/>
    </ligand>
</feature>
<dbReference type="PANTHER" id="PTHR10309">
    <property type="entry name" value="MANNOSE-6-PHOSPHATE ISOMERASE"/>
    <property type="match status" value="1"/>
</dbReference>
<evidence type="ECO:0000256" key="3">
    <source>
        <dbReference type="ARBA" id="ARBA00010772"/>
    </source>
</evidence>
<dbReference type="OrthoDB" id="6605218at2759"/>
<proteinExistence type="inferred from homology"/>
<evidence type="ECO:0000256" key="7">
    <source>
        <dbReference type="ARBA" id="ARBA00023235"/>
    </source>
</evidence>
<comment type="similarity">
    <text evidence="3">Belongs to the mannose-6-phosphate isomerase type 1 family.</text>
</comment>
<dbReference type="InterPro" id="IPR014710">
    <property type="entry name" value="RmlC-like_jellyroll"/>
</dbReference>
<evidence type="ECO:0000256" key="8">
    <source>
        <dbReference type="ARBA" id="ARBA00029741"/>
    </source>
</evidence>
<dbReference type="EMBL" id="CAJNOC010001567">
    <property type="protein sequence ID" value="CAF0875212.1"/>
    <property type="molecule type" value="Genomic_DNA"/>
</dbReference>
<dbReference type="Proteomes" id="UP000663879">
    <property type="component" value="Unassembled WGS sequence"/>
</dbReference>
<feature type="binding site" evidence="11">
    <location>
        <position position="174"/>
    </location>
    <ligand>
        <name>Zn(2+)</name>
        <dbReference type="ChEBI" id="CHEBI:29105"/>
    </ligand>
</feature>
<evidence type="ECO:0000259" key="13">
    <source>
        <dbReference type="Pfam" id="PF20511"/>
    </source>
</evidence>
<comment type="pathway">
    <text evidence="2 12">Nucleotide-sugar biosynthesis; GDP-alpha-D-mannose biosynthesis; alpha-D-mannose 1-phosphate from D-fructose 6-phosphate: step 1/2.</text>
</comment>
<dbReference type="PROSITE" id="PS00965">
    <property type="entry name" value="PMI_I_1"/>
    <property type="match status" value="1"/>
</dbReference>
<evidence type="ECO:0000256" key="4">
    <source>
        <dbReference type="ARBA" id="ARBA00011956"/>
    </source>
</evidence>
<evidence type="ECO:0000256" key="2">
    <source>
        <dbReference type="ARBA" id="ARBA00004666"/>
    </source>
</evidence>
<evidence type="ECO:0000259" key="14">
    <source>
        <dbReference type="Pfam" id="PF20512"/>
    </source>
</evidence>
<comment type="catalytic activity">
    <reaction evidence="1">
        <text>D-mannose 6-phosphate = D-fructose 6-phosphate</text>
        <dbReference type="Rhea" id="RHEA:12356"/>
        <dbReference type="ChEBI" id="CHEBI:58735"/>
        <dbReference type="ChEBI" id="CHEBI:61527"/>
        <dbReference type="EC" id="5.3.1.8"/>
    </reaction>
</comment>
<dbReference type="PRINTS" id="PR00714">
    <property type="entry name" value="MAN6PISMRASE"/>
</dbReference>
<evidence type="ECO:0000256" key="11">
    <source>
        <dbReference type="PIRSR" id="PIRSR001480-2"/>
    </source>
</evidence>
<dbReference type="Gene3D" id="1.10.441.10">
    <property type="entry name" value="Phosphomannose Isomerase, domain 2"/>
    <property type="match status" value="1"/>
</dbReference>
<dbReference type="EC" id="5.3.1.8" evidence="4"/>
<feature type="binding site" evidence="11">
    <location>
        <position position="328"/>
    </location>
    <ligand>
        <name>Zn(2+)</name>
        <dbReference type="ChEBI" id="CHEBI:29105"/>
    </ligand>
</feature>
<keyword evidence="16" id="KW-1185">Reference proteome</keyword>
<evidence type="ECO:0000256" key="9">
    <source>
        <dbReference type="ARBA" id="ARBA00030762"/>
    </source>
</evidence>
<evidence type="ECO:0000256" key="5">
    <source>
        <dbReference type="ARBA" id="ARBA00022723"/>
    </source>
</evidence>
<feature type="binding site" evidence="11">
    <location>
        <position position="176"/>
    </location>
    <ligand>
        <name>Zn(2+)</name>
        <dbReference type="ChEBI" id="CHEBI:29105"/>
    </ligand>
</feature>
<comment type="cofactor">
    <cofactor evidence="11">
        <name>Zn(2+)</name>
        <dbReference type="ChEBI" id="CHEBI:29105"/>
    </cofactor>
    <text evidence="11">Binds 1 zinc ion per subunit.</text>
</comment>
<dbReference type="InterPro" id="IPR011051">
    <property type="entry name" value="RmlC_Cupin_sf"/>
</dbReference>
<dbReference type="NCBIfam" id="TIGR00218">
    <property type="entry name" value="manA"/>
    <property type="match status" value="1"/>
</dbReference>
<name>A0A813Y3Y9_9BILA</name>
<gene>
    <name evidence="15" type="ORF">OXX778_LOCUS10136</name>
</gene>
<dbReference type="PANTHER" id="PTHR10309:SF0">
    <property type="entry name" value="MANNOSE-6-PHOSPHATE ISOMERASE"/>
    <property type="match status" value="1"/>
</dbReference>
<sequence length="480" mass="54478">MTEPNLEEIQNIENLLVNPSHEKLEELKQKFLTKLCEEFKVDLSEFNGEMAIIKTQITALQTLKMHRLNCGVQKYGWGRRGRDSKVALFKQSQDPSFTITDSETYAELWMGTHSNCPSKINNTELLSDYIKSNPQQILGDKIVEHFYTKSDTLKTGDLPFLFKVLSINQALSIQAHPNKTLAAQLNKNDPKNYPDSNHKPEMLISISENFQALCGFRPIEEILTHLENYPELKTLCQGDHGLSSEKNEKNLKLCFSAMMNQSDSIVSEQLNLLKKRLESSSNRSDLENLFLDLDRQYSNDVGCFSIFLLNLIHMKKGEAIYLSANIPHAYLYGDGVECMACSDNVVRAGLTPKFKDVGILCEMLDYSMKSSEENKLNGFRVNNFMIDYKPSVDEFSVQVIKIDNSEVLTNGRLEIPSVQSGSILIVTEASEGLKFECNGESFEVKEGYVYFIECDKEINLTSESENCVLNAFRAYCDIKN</sequence>